<sequence>MAGGSTIVIIGVGARTPLGFSAAASSAAVRAGISGIQDHPYMIDRFGERMKVTRDVGIDAALNGPHRAAAIATTPALDALAPLRKIGHSVPIALIVSTGEPRPGQNGDFAGRMYAELGARLSHDARLEGGGSIAGGHAGGLLALYHAYKMLKEDRAKFCLAGAVDTYLEPETLEWLDENEQLHSDGNIYGFCPGEAAGFCLMTTLQTAQDFGIDPLLQVVGMSIASEESRIKTQTVCLGDGLSAAFRFLFENAPAHPVDRIICDMNGERYRGNEYGFAVLRNPGRFKDAADFETPADCWGDVGAASGPLFVSLVTEAEARGYSKGPLSLIWASSENGTRAAALLGGARSTR</sequence>
<dbReference type="GO" id="GO:0016746">
    <property type="term" value="F:acyltransferase activity"/>
    <property type="evidence" value="ECO:0007669"/>
    <property type="project" value="InterPro"/>
</dbReference>
<evidence type="ECO:0000313" key="2">
    <source>
        <dbReference type="EMBL" id="PTE10907.1"/>
    </source>
</evidence>
<accession>A0A2T4IZ19</accession>
<feature type="domain" description="Beta-ketoacyl synthase-like N-terminal" evidence="1">
    <location>
        <begin position="109"/>
        <end position="208"/>
    </location>
</feature>
<dbReference type="InterPro" id="IPR014030">
    <property type="entry name" value="Ketoacyl_synth_N"/>
</dbReference>
<name>A0A2T4IZ19_9HYPH</name>
<dbReference type="Pfam" id="PF00109">
    <property type="entry name" value="ketoacyl-synt"/>
    <property type="match status" value="1"/>
</dbReference>
<reference evidence="2 3" key="1">
    <citation type="submission" date="2018-03" db="EMBL/GenBank/DDBJ databases">
        <title>Genome sequence of the symbiotic type strain Mesorhizobium helmanticense CSLC115NT isolated from Lotus corniculatus nodules.</title>
        <authorList>
            <person name="Sannazzaro A.I."/>
            <person name="Torres Tejerizo G.A."/>
            <person name="Dip D."/>
            <person name="Caballero M."/>
            <person name="Pistorio M."/>
            <person name="Estrella M.J."/>
        </authorList>
    </citation>
    <scope>NUCLEOTIDE SEQUENCE [LARGE SCALE GENOMIC DNA]</scope>
    <source>
        <strain evidence="2 3">CSLC115N</strain>
    </source>
</reference>
<evidence type="ECO:0000313" key="3">
    <source>
        <dbReference type="Proteomes" id="UP000240259"/>
    </source>
</evidence>
<comment type="caution">
    <text evidence="2">The sequence shown here is derived from an EMBL/GenBank/DDBJ whole genome shotgun (WGS) entry which is preliminary data.</text>
</comment>
<organism evidence="2 3">
    <name type="scientific">Mesorhizobium helmanticense</name>
    <dbReference type="NCBI Taxonomy" id="1776423"/>
    <lineage>
        <taxon>Bacteria</taxon>
        <taxon>Pseudomonadati</taxon>
        <taxon>Pseudomonadota</taxon>
        <taxon>Alphaproteobacteria</taxon>
        <taxon>Hyphomicrobiales</taxon>
        <taxon>Phyllobacteriaceae</taxon>
        <taxon>Mesorhizobium</taxon>
    </lineage>
</organism>
<dbReference type="OrthoDB" id="3078238at2"/>
<dbReference type="RefSeq" id="WP_107648620.1">
    <property type="nucleotide sequence ID" value="NZ_PZJX01000018.1"/>
</dbReference>
<dbReference type="AlphaFoldDB" id="A0A2T4IZ19"/>
<dbReference type="Gene3D" id="3.40.47.10">
    <property type="match status" value="1"/>
</dbReference>
<dbReference type="SUPFAM" id="SSF53901">
    <property type="entry name" value="Thiolase-like"/>
    <property type="match status" value="1"/>
</dbReference>
<protein>
    <submittedName>
        <fullName evidence="2">Beta-ketoacyl synthase</fullName>
    </submittedName>
</protein>
<dbReference type="InterPro" id="IPR016039">
    <property type="entry name" value="Thiolase-like"/>
</dbReference>
<keyword evidence="3" id="KW-1185">Reference proteome</keyword>
<dbReference type="Proteomes" id="UP000240259">
    <property type="component" value="Unassembled WGS sequence"/>
</dbReference>
<gene>
    <name evidence="2" type="ORF">C9427_08155</name>
</gene>
<proteinExistence type="predicted"/>
<evidence type="ECO:0000259" key="1">
    <source>
        <dbReference type="Pfam" id="PF00109"/>
    </source>
</evidence>
<dbReference type="EMBL" id="PZJX01000018">
    <property type="protein sequence ID" value="PTE10907.1"/>
    <property type="molecule type" value="Genomic_DNA"/>
</dbReference>